<feature type="region of interest" description="Disordered" evidence="4">
    <location>
        <begin position="175"/>
        <end position="214"/>
    </location>
</feature>
<feature type="compositionally biased region" description="Basic and acidic residues" evidence="4">
    <location>
        <begin position="175"/>
        <end position="198"/>
    </location>
</feature>
<name>A0ABU5QCT4_9BACT</name>
<dbReference type="PANTHER" id="PTHR35089:SF1">
    <property type="entry name" value="CHAPERONE PROTEIN SKP"/>
    <property type="match status" value="1"/>
</dbReference>
<dbReference type="Pfam" id="PF03938">
    <property type="entry name" value="OmpH"/>
    <property type="match status" value="1"/>
</dbReference>
<dbReference type="Gene3D" id="3.30.910.20">
    <property type="entry name" value="Skp domain"/>
    <property type="match status" value="1"/>
</dbReference>
<evidence type="ECO:0000313" key="6">
    <source>
        <dbReference type="EMBL" id="MEA5140660.1"/>
    </source>
</evidence>
<evidence type="ECO:0000313" key="7">
    <source>
        <dbReference type="Proteomes" id="UP001302949"/>
    </source>
</evidence>
<comment type="caution">
    <text evidence="6">The sequence shown here is derived from an EMBL/GenBank/DDBJ whole genome shotgun (WGS) entry which is preliminary data.</text>
</comment>
<keyword evidence="3" id="KW-0175">Coiled coil</keyword>
<dbReference type="InterPro" id="IPR005632">
    <property type="entry name" value="Chaperone_Skp"/>
</dbReference>
<accession>A0ABU5QCT4</accession>
<keyword evidence="2 5" id="KW-0732">Signal</keyword>
<feature type="coiled-coil region" evidence="3">
    <location>
        <begin position="80"/>
        <end position="110"/>
    </location>
</feature>
<dbReference type="InterPro" id="IPR024930">
    <property type="entry name" value="Skp_dom_sf"/>
</dbReference>
<feature type="signal peptide" evidence="5">
    <location>
        <begin position="1"/>
        <end position="23"/>
    </location>
</feature>
<reference evidence="6 7" key="1">
    <citation type="submission" date="2023-12" db="EMBL/GenBank/DDBJ databases">
        <title>Novel species of the genus Arcicella isolated from rivers.</title>
        <authorList>
            <person name="Lu H."/>
        </authorList>
    </citation>
    <scope>NUCLEOTIDE SEQUENCE [LARGE SCALE GENOMIC DNA]</scope>
    <source>
        <strain evidence="6 7">KCTC 23307</strain>
    </source>
</reference>
<dbReference type="EMBL" id="JAYFUM010000019">
    <property type="protein sequence ID" value="MEA5140660.1"/>
    <property type="molecule type" value="Genomic_DNA"/>
</dbReference>
<dbReference type="SUPFAM" id="SSF111384">
    <property type="entry name" value="OmpH-like"/>
    <property type="match status" value="1"/>
</dbReference>
<evidence type="ECO:0000256" key="1">
    <source>
        <dbReference type="ARBA" id="ARBA00009091"/>
    </source>
</evidence>
<protein>
    <submittedName>
        <fullName evidence="6">OmpH family outer membrane protein</fullName>
    </submittedName>
</protein>
<evidence type="ECO:0000256" key="2">
    <source>
        <dbReference type="ARBA" id="ARBA00022729"/>
    </source>
</evidence>
<dbReference type="SMART" id="SM00935">
    <property type="entry name" value="OmpH"/>
    <property type="match status" value="1"/>
</dbReference>
<evidence type="ECO:0000256" key="3">
    <source>
        <dbReference type="SAM" id="Coils"/>
    </source>
</evidence>
<comment type="similarity">
    <text evidence="1">Belongs to the Skp family.</text>
</comment>
<sequence length="214" mass="24651">MKKQIFLLILPLFCLCFSLNAQKFGYIDTEYLTSKMPEYQNAQAEIEKLTAKWISEVSAKNEEVSKLEKAYRAEEILLTEEMKAQRLKTIEEKAKEAKELQNKIFGFEGELFKKKQEIMKPVLDEVAKAVEKVARGKKLDFLFDKSSDGLAMLYTNPIHDYTDYVMEELGISTEQLKEKEKQEQEAKTANEESKDNTTKTKSNRKGGASPLKKE</sequence>
<feature type="chain" id="PRO_5045216631" evidence="5">
    <location>
        <begin position="24"/>
        <end position="214"/>
    </location>
</feature>
<dbReference type="RefSeq" id="WP_323297813.1">
    <property type="nucleotide sequence ID" value="NZ_JAYFUM010000019.1"/>
</dbReference>
<organism evidence="6 7">
    <name type="scientific">Arcicella rigui</name>
    <dbReference type="NCBI Taxonomy" id="797020"/>
    <lineage>
        <taxon>Bacteria</taxon>
        <taxon>Pseudomonadati</taxon>
        <taxon>Bacteroidota</taxon>
        <taxon>Cytophagia</taxon>
        <taxon>Cytophagales</taxon>
        <taxon>Flectobacillaceae</taxon>
        <taxon>Arcicella</taxon>
    </lineage>
</organism>
<dbReference type="PANTHER" id="PTHR35089">
    <property type="entry name" value="CHAPERONE PROTEIN SKP"/>
    <property type="match status" value="1"/>
</dbReference>
<proteinExistence type="inferred from homology"/>
<evidence type="ECO:0000256" key="5">
    <source>
        <dbReference type="SAM" id="SignalP"/>
    </source>
</evidence>
<evidence type="ECO:0000256" key="4">
    <source>
        <dbReference type="SAM" id="MobiDB-lite"/>
    </source>
</evidence>
<dbReference type="Proteomes" id="UP001302949">
    <property type="component" value="Unassembled WGS sequence"/>
</dbReference>
<gene>
    <name evidence="6" type="ORF">VB248_16040</name>
</gene>
<keyword evidence="7" id="KW-1185">Reference proteome</keyword>